<gene>
    <name evidence="2" type="ORF">K505DRAFT_415215</name>
</gene>
<dbReference type="OrthoDB" id="3672266at2759"/>
<proteinExistence type="predicted"/>
<protein>
    <submittedName>
        <fullName evidence="2">Uncharacterized protein</fullName>
    </submittedName>
</protein>
<name>A0A6A6XNP1_9PLEO</name>
<feature type="compositionally biased region" description="Basic residues" evidence="1">
    <location>
        <begin position="256"/>
        <end position="282"/>
    </location>
</feature>
<dbReference type="EMBL" id="MU001812">
    <property type="protein sequence ID" value="KAF2797177.1"/>
    <property type="molecule type" value="Genomic_DNA"/>
</dbReference>
<sequence length="584" mass="65810">MSSLGHRHRPLLEYLHGWPQMKPRDFLGLLGLNSDTGDPSHPKFTNQPAVKELYNDTQRTKTTLAVDHSMTELERLALKKDFRDNLTVPLLALYGDKIWGTAQETPTQRELRLDNDEHKKRIEVYLCCWLFIRAKAKNEAKRAAGRVVDLSSSLELDDDLVDSSQGFQTLVSQPTSGTGPRSRCQAPVAMMYDATQQAQPLCGEIPTPLGVTSTSVDYPTIQSGLTAQMDWSEGDMFGTENYGDTNDNDPDYHPNTQKRRRNNMGATKSKKLPKVSHKKGKSRAVDPSSHHAFVGPYLDEELGDALYSPNFPSLSVRNGTTNGYDNVATDQEAFENIPLTTFSVHGVQKDMPDDFVQHGLPVIPRVGVEESESAVPFYRHTTMSEETGSKEHFIQPPINAREHDTISANPRGVESPAAADDLRPVRQELTVQLMNELFPGTERPANIDYGKFIQLLNQLWDVDEKKLCRDFGDSFTTLKTSFQTWVDMHDQICKFRRMSNFSGRIEEWNVHCKTLESASECMKALKAQAIMAHWMTSNLSELDSLSGDLAKSLHKLSEMPDWVKIEHLKEYVLGYNQKLVNSFS</sequence>
<evidence type="ECO:0000256" key="1">
    <source>
        <dbReference type="SAM" id="MobiDB-lite"/>
    </source>
</evidence>
<feature type="region of interest" description="Disordered" evidence="1">
    <location>
        <begin position="235"/>
        <end position="288"/>
    </location>
</feature>
<dbReference type="AlphaFoldDB" id="A0A6A6XNP1"/>
<organism evidence="2 3">
    <name type="scientific">Melanomma pulvis-pyrius CBS 109.77</name>
    <dbReference type="NCBI Taxonomy" id="1314802"/>
    <lineage>
        <taxon>Eukaryota</taxon>
        <taxon>Fungi</taxon>
        <taxon>Dikarya</taxon>
        <taxon>Ascomycota</taxon>
        <taxon>Pezizomycotina</taxon>
        <taxon>Dothideomycetes</taxon>
        <taxon>Pleosporomycetidae</taxon>
        <taxon>Pleosporales</taxon>
        <taxon>Melanommataceae</taxon>
        <taxon>Melanomma</taxon>
    </lineage>
</organism>
<dbReference type="Proteomes" id="UP000799757">
    <property type="component" value="Unassembled WGS sequence"/>
</dbReference>
<evidence type="ECO:0000313" key="3">
    <source>
        <dbReference type="Proteomes" id="UP000799757"/>
    </source>
</evidence>
<keyword evidence="3" id="KW-1185">Reference proteome</keyword>
<evidence type="ECO:0000313" key="2">
    <source>
        <dbReference type="EMBL" id="KAF2797177.1"/>
    </source>
</evidence>
<reference evidence="2" key="1">
    <citation type="journal article" date="2020" name="Stud. Mycol.">
        <title>101 Dothideomycetes genomes: a test case for predicting lifestyles and emergence of pathogens.</title>
        <authorList>
            <person name="Haridas S."/>
            <person name="Albert R."/>
            <person name="Binder M."/>
            <person name="Bloem J."/>
            <person name="Labutti K."/>
            <person name="Salamov A."/>
            <person name="Andreopoulos B."/>
            <person name="Baker S."/>
            <person name="Barry K."/>
            <person name="Bills G."/>
            <person name="Bluhm B."/>
            <person name="Cannon C."/>
            <person name="Castanera R."/>
            <person name="Culley D."/>
            <person name="Daum C."/>
            <person name="Ezra D."/>
            <person name="Gonzalez J."/>
            <person name="Henrissat B."/>
            <person name="Kuo A."/>
            <person name="Liang C."/>
            <person name="Lipzen A."/>
            <person name="Lutzoni F."/>
            <person name="Magnuson J."/>
            <person name="Mondo S."/>
            <person name="Nolan M."/>
            <person name="Ohm R."/>
            <person name="Pangilinan J."/>
            <person name="Park H.-J."/>
            <person name="Ramirez L."/>
            <person name="Alfaro M."/>
            <person name="Sun H."/>
            <person name="Tritt A."/>
            <person name="Yoshinaga Y."/>
            <person name="Zwiers L.-H."/>
            <person name="Turgeon B."/>
            <person name="Goodwin S."/>
            <person name="Spatafora J."/>
            <person name="Crous P."/>
            <person name="Grigoriev I."/>
        </authorList>
    </citation>
    <scope>NUCLEOTIDE SEQUENCE</scope>
    <source>
        <strain evidence="2">CBS 109.77</strain>
    </source>
</reference>
<accession>A0A6A6XNP1</accession>